<proteinExistence type="predicted"/>
<evidence type="ECO:0008006" key="2">
    <source>
        <dbReference type="Google" id="ProtNLM"/>
    </source>
</evidence>
<protein>
    <recommendedName>
        <fullName evidence="2">Alginate export domain-containing protein</fullName>
    </recommendedName>
</protein>
<sequence length="451" mass="50729">MFVYPAPGSNPESLSYLIADQVFRLFNESWINALTGKTTYYVFIVCEKYSFSRIILKSLFLCIIFTPDVSAEISFSTKSLLISQKNTEASRNYLFNRFRTQTYFDLDKNYSIEIDYELFPALTDSSSDISTISIKNSKTRIYRITDLNLLLPGTPDSSATSRNWHVEQNLDRIFIRYQAGNLEYILGRQAVAFGAATISPTDVFTPVSFKALDQEYRPGVDAVRITGGFGDTTEIEGGIVAGKNFLPGNNGAYLRSHFLHGNTDLTPMTAVFKKNQLLGLTLQTELVKVGFVFDGAVVLQRKSAAEKNSDGSEQWAQWTIGLNLQWSQQLFTMLEMHFNSMGTDNPGSYLNNASSVIYQEYPVTLLGRDYLLPSFNYQISPLWSLNSSAYFNLNDSSSQTISGLEWNISENWLFSGSFIMASGKNSAKPTQKKSEFGDTPNSFQLMLKHYL</sequence>
<name>A0A381UIW0_9ZZZZ</name>
<dbReference type="AlphaFoldDB" id="A0A381UIW0"/>
<reference evidence="1" key="1">
    <citation type="submission" date="2018-05" db="EMBL/GenBank/DDBJ databases">
        <authorList>
            <person name="Lanie J.A."/>
            <person name="Ng W.-L."/>
            <person name="Kazmierczak K.M."/>
            <person name="Andrzejewski T.M."/>
            <person name="Davidsen T.M."/>
            <person name="Wayne K.J."/>
            <person name="Tettelin H."/>
            <person name="Glass J.I."/>
            <person name="Rusch D."/>
            <person name="Podicherti R."/>
            <person name="Tsui H.-C.T."/>
            <person name="Winkler M.E."/>
        </authorList>
    </citation>
    <scope>NUCLEOTIDE SEQUENCE</scope>
</reference>
<dbReference type="EMBL" id="UINC01006454">
    <property type="protein sequence ID" value="SVA27631.1"/>
    <property type="molecule type" value="Genomic_DNA"/>
</dbReference>
<organism evidence="1">
    <name type="scientific">marine metagenome</name>
    <dbReference type="NCBI Taxonomy" id="408172"/>
    <lineage>
        <taxon>unclassified sequences</taxon>
        <taxon>metagenomes</taxon>
        <taxon>ecological metagenomes</taxon>
    </lineage>
</organism>
<gene>
    <name evidence="1" type="ORF">METZ01_LOCUS80485</name>
</gene>
<evidence type="ECO:0000313" key="1">
    <source>
        <dbReference type="EMBL" id="SVA27631.1"/>
    </source>
</evidence>
<accession>A0A381UIW0</accession>